<sequence>MYKYLNSIQSPLDIKKMNPEELKELSGDIRRFLIEKVSKTGGHLASNLGIVEITLALHYCFNTPDDKFVWDVGHQSYVHKMITGRKEDFDCLRQYEGLSGFPKRCESDHDAFDVGHSSTSISAALGMAVARDLDKKENSVVAIIGDGALTGGMAFEALNHLGHVKSDMIVVLNDNAMSISKNVGSISNYLYKMRTHKMYSTLKGEVQGIIKSIPKIGGSVYKTAIRVRDGVKYFMLPGIFFEEMGIKYFGPVDGHDIDELIRIFESVKSIKGPVLIHAITKKGKGYTHAEKHPDKYHGVGCFDIEKGVQPSSARTYSDVAGEKLLKMASEDNRIVAVTAAMPDGTGMRKFKDELPRRFFDVGIAEGHAVTFCAGMASQGYKPFFPVYSTFLQRGFDQIIHDVAMQKLPVTFLLDRAGIVGNDGETHHGVFDLSYLGLMPNIVVMAPMDGTELEQMLEYSMTLDMPVAIRYPRGNAAASEINRSELCLGRWDVIKQGEEIAMVGIGKGVEIALEASKLLEMEGVKPAVINARFQSHMDIEFIRSIAGNYKHIFTIEDNVLSGGFGSKLKCMLSDSIPELRITNIALPDKFIEHGNTEILLQKYGLDARSVSERISGSLTGFQAGKES</sequence>
<dbReference type="OrthoDB" id="9803371at2"/>
<dbReference type="PATRIC" id="fig|1286171.3.peg.1153"/>
<comment type="catalytic activity">
    <reaction evidence="10">
        <text>D-glyceraldehyde 3-phosphate + pyruvate + H(+) = 1-deoxy-D-xylulose 5-phosphate + CO2</text>
        <dbReference type="Rhea" id="RHEA:12605"/>
        <dbReference type="ChEBI" id="CHEBI:15361"/>
        <dbReference type="ChEBI" id="CHEBI:15378"/>
        <dbReference type="ChEBI" id="CHEBI:16526"/>
        <dbReference type="ChEBI" id="CHEBI:57792"/>
        <dbReference type="ChEBI" id="CHEBI:59776"/>
        <dbReference type="EC" id="2.2.1.7"/>
    </reaction>
</comment>
<dbReference type="HAMAP" id="MF_00315">
    <property type="entry name" value="DXP_synth"/>
    <property type="match status" value="1"/>
</dbReference>
<dbReference type="Pfam" id="PF02779">
    <property type="entry name" value="Transket_pyr"/>
    <property type="match status" value="1"/>
</dbReference>
<comment type="function">
    <text evidence="10">Catalyzes the acyloin condensation reaction between C atoms 2 and 3 of pyruvate and glyceraldehyde 3-phosphate to yield 1-deoxy-D-xylulose-5-phosphate (DXP).</text>
</comment>
<comment type="cofactor">
    <cofactor evidence="10">
        <name>thiamine diphosphate</name>
        <dbReference type="ChEBI" id="CHEBI:58937"/>
    </cofactor>
    <text evidence="10">Binds 1 thiamine pyrophosphate per subunit.</text>
</comment>
<dbReference type="PROSITE" id="PS00802">
    <property type="entry name" value="TRANSKETOLASE_2"/>
    <property type="match status" value="1"/>
</dbReference>
<dbReference type="GO" id="GO:0009228">
    <property type="term" value="P:thiamine biosynthetic process"/>
    <property type="evidence" value="ECO:0007669"/>
    <property type="project" value="UniProtKB-UniRule"/>
</dbReference>
<dbReference type="SMART" id="SM00861">
    <property type="entry name" value="Transket_pyr"/>
    <property type="match status" value="1"/>
</dbReference>
<keyword evidence="4 10" id="KW-0808">Transferase</keyword>
<feature type="binding site" evidence="10">
    <location>
        <position position="175"/>
    </location>
    <ligand>
        <name>Mg(2+)</name>
        <dbReference type="ChEBI" id="CHEBI:18420"/>
    </ligand>
</feature>
<comment type="similarity">
    <text evidence="2 10">Belongs to the transketolase family. DXPS subfamily.</text>
</comment>
<accession>W8T410</accession>
<dbReference type="STRING" id="1286171.EAL2_c12040"/>
<keyword evidence="7 10" id="KW-0784">Thiamine biosynthesis</keyword>
<dbReference type="InterPro" id="IPR049557">
    <property type="entry name" value="Transketolase_CS"/>
</dbReference>
<evidence type="ECO:0000256" key="6">
    <source>
        <dbReference type="ARBA" id="ARBA00022842"/>
    </source>
</evidence>
<dbReference type="InterPro" id="IPR020826">
    <property type="entry name" value="Transketolase_BS"/>
</dbReference>
<dbReference type="eggNOG" id="COG1154">
    <property type="taxonomic scope" value="Bacteria"/>
</dbReference>
<feature type="binding site" evidence="10">
    <location>
        <position position="146"/>
    </location>
    <ligand>
        <name>Mg(2+)</name>
        <dbReference type="ChEBI" id="CHEBI:18420"/>
    </ligand>
</feature>
<dbReference type="Pfam" id="PF13292">
    <property type="entry name" value="DXP_synthase_N"/>
    <property type="match status" value="1"/>
</dbReference>
<dbReference type="PANTHER" id="PTHR43322:SF5">
    <property type="entry name" value="1-DEOXY-D-XYLULOSE-5-PHOSPHATE SYNTHASE, CHLOROPLASTIC"/>
    <property type="match status" value="1"/>
</dbReference>
<feature type="domain" description="Transketolase-like pyrimidine-binding" evidence="11">
    <location>
        <begin position="314"/>
        <end position="477"/>
    </location>
</feature>
<comment type="pathway">
    <text evidence="1 10">Metabolic intermediate biosynthesis; 1-deoxy-D-xylulose 5-phosphate biosynthesis; 1-deoxy-D-xylulose 5-phosphate from D-glyceraldehyde 3-phosphate and pyruvate: step 1/1.</text>
</comment>
<dbReference type="KEGG" id="eac:EAL2_c12040"/>
<dbReference type="CDD" id="cd02007">
    <property type="entry name" value="TPP_DXS"/>
    <property type="match status" value="1"/>
</dbReference>
<feature type="binding site" evidence="10">
    <location>
        <position position="286"/>
    </location>
    <ligand>
        <name>thiamine diphosphate</name>
        <dbReference type="ChEBI" id="CHEBI:58937"/>
    </ligand>
</feature>
<dbReference type="AlphaFoldDB" id="W8T410"/>
<dbReference type="SUPFAM" id="SSF52518">
    <property type="entry name" value="Thiamin diphosphate-binding fold (THDP-binding)"/>
    <property type="match status" value="2"/>
</dbReference>
<evidence type="ECO:0000256" key="7">
    <source>
        <dbReference type="ARBA" id="ARBA00022977"/>
    </source>
</evidence>
<evidence type="ECO:0000259" key="11">
    <source>
        <dbReference type="SMART" id="SM00861"/>
    </source>
</evidence>
<dbReference type="HOGENOM" id="CLU_009227_1_4_9"/>
<dbReference type="GO" id="GO:0000287">
    <property type="term" value="F:magnesium ion binding"/>
    <property type="evidence" value="ECO:0007669"/>
    <property type="project" value="UniProtKB-UniRule"/>
</dbReference>
<evidence type="ECO:0000256" key="8">
    <source>
        <dbReference type="ARBA" id="ARBA00023052"/>
    </source>
</evidence>
<feature type="binding site" evidence="10">
    <location>
        <begin position="147"/>
        <end position="148"/>
    </location>
    <ligand>
        <name>thiamine diphosphate</name>
        <dbReference type="ChEBI" id="CHEBI:58937"/>
    </ligand>
</feature>
<dbReference type="InterPro" id="IPR029061">
    <property type="entry name" value="THDP-binding"/>
</dbReference>
<keyword evidence="5 10" id="KW-0479">Metal-binding</keyword>
<dbReference type="InterPro" id="IPR009014">
    <property type="entry name" value="Transketo_C/PFOR_II"/>
</dbReference>
<dbReference type="UniPathway" id="UPA00064">
    <property type="reaction ID" value="UER00091"/>
</dbReference>
<dbReference type="InterPro" id="IPR005475">
    <property type="entry name" value="Transketolase-like_Pyr-bd"/>
</dbReference>
<feature type="binding site" evidence="10">
    <location>
        <position position="365"/>
    </location>
    <ligand>
        <name>thiamine diphosphate</name>
        <dbReference type="ChEBI" id="CHEBI:58937"/>
    </ligand>
</feature>
<evidence type="ECO:0000256" key="9">
    <source>
        <dbReference type="ARBA" id="ARBA00023229"/>
    </source>
</evidence>
<dbReference type="GO" id="GO:0016114">
    <property type="term" value="P:terpenoid biosynthetic process"/>
    <property type="evidence" value="ECO:0007669"/>
    <property type="project" value="UniProtKB-UniRule"/>
</dbReference>
<evidence type="ECO:0000256" key="10">
    <source>
        <dbReference type="HAMAP-Rule" id="MF_00315"/>
    </source>
</evidence>
<dbReference type="NCBIfam" id="TIGR00204">
    <property type="entry name" value="dxs"/>
    <property type="match status" value="1"/>
</dbReference>
<dbReference type="PROSITE" id="PS00801">
    <property type="entry name" value="TRANSKETOLASE_1"/>
    <property type="match status" value="1"/>
</dbReference>
<dbReference type="GO" id="GO:0030976">
    <property type="term" value="F:thiamine pyrophosphate binding"/>
    <property type="evidence" value="ECO:0007669"/>
    <property type="project" value="UniProtKB-UniRule"/>
</dbReference>
<evidence type="ECO:0000256" key="5">
    <source>
        <dbReference type="ARBA" id="ARBA00022723"/>
    </source>
</evidence>
<proteinExistence type="inferred from homology"/>
<dbReference type="InterPro" id="IPR033248">
    <property type="entry name" value="Transketolase_C"/>
</dbReference>
<dbReference type="NCBIfam" id="NF003933">
    <property type="entry name" value="PRK05444.2-2"/>
    <property type="match status" value="1"/>
</dbReference>
<dbReference type="RefSeq" id="WP_051489101.1">
    <property type="nucleotide sequence ID" value="NZ_CP007452.1"/>
</dbReference>
<dbReference type="GO" id="GO:0005829">
    <property type="term" value="C:cytosol"/>
    <property type="evidence" value="ECO:0007669"/>
    <property type="project" value="TreeGrafter"/>
</dbReference>
<dbReference type="EC" id="2.2.1.7" evidence="10"/>
<dbReference type="InterPro" id="IPR005477">
    <property type="entry name" value="Dxylulose-5-P_synthase"/>
</dbReference>
<evidence type="ECO:0000256" key="3">
    <source>
        <dbReference type="ARBA" id="ARBA00011738"/>
    </source>
</evidence>
<comment type="subunit">
    <text evidence="3 10">Homodimer.</text>
</comment>
<dbReference type="PANTHER" id="PTHR43322">
    <property type="entry name" value="1-D-DEOXYXYLULOSE 5-PHOSPHATE SYNTHASE-RELATED"/>
    <property type="match status" value="1"/>
</dbReference>
<evidence type="ECO:0000313" key="12">
    <source>
        <dbReference type="EMBL" id="AHM56499.1"/>
    </source>
</evidence>
<dbReference type="EMBL" id="CP007452">
    <property type="protein sequence ID" value="AHM56499.1"/>
    <property type="molecule type" value="Genomic_DNA"/>
</dbReference>
<dbReference type="SUPFAM" id="SSF52922">
    <property type="entry name" value="TK C-terminal domain-like"/>
    <property type="match status" value="1"/>
</dbReference>
<evidence type="ECO:0000256" key="2">
    <source>
        <dbReference type="ARBA" id="ARBA00011081"/>
    </source>
</evidence>
<keyword evidence="6 10" id="KW-0460">Magnesium</keyword>
<feature type="binding site" evidence="10">
    <location>
        <begin position="115"/>
        <end position="117"/>
    </location>
    <ligand>
        <name>thiamine diphosphate</name>
        <dbReference type="ChEBI" id="CHEBI:58937"/>
    </ligand>
</feature>
<protein>
    <recommendedName>
        <fullName evidence="10">1-deoxy-D-xylulose-5-phosphate synthase</fullName>
        <ecNumber evidence="10">2.2.1.7</ecNumber>
    </recommendedName>
    <alternativeName>
        <fullName evidence="10">1-deoxyxylulose-5-phosphate synthase</fullName>
        <shortName evidence="10">DXP synthase</shortName>
        <shortName evidence="10">DXPS</shortName>
    </alternativeName>
</protein>
<feature type="binding site" evidence="10">
    <location>
        <position position="74"/>
    </location>
    <ligand>
        <name>thiamine diphosphate</name>
        <dbReference type="ChEBI" id="CHEBI:58937"/>
    </ligand>
</feature>
<name>W8T410_PEPAC</name>
<dbReference type="Gene3D" id="3.40.50.970">
    <property type="match status" value="2"/>
</dbReference>
<comment type="cofactor">
    <cofactor evidence="10">
        <name>Mg(2+)</name>
        <dbReference type="ChEBI" id="CHEBI:18420"/>
    </cofactor>
    <text evidence="10">Binds 1 Mg(2+) ion per subunit.</text>
</comment>
<dbReference type="Proteomes" id="UP000019591">
    <property type="component" value="Chromosome"/>
</dbReference>
<dbReference type="CDD" id="cd07033">
    <property type="entry name" value="TPP_PYR_DXS_TK_like"/>
    <property type="match status" value="1"/>
</dbReference>
<dbReference type="GO" id="GO:0019288">
    <property type="term" value="P:isopentenyl diphosphate biosynthetic process, methylerythritol 4-phosphate pathway"/>
    <property type="evidence" value="ECO:0007669"/>
    <property type="project" value="TreeGrafter"/>
</dbReference>
<evidence type="ECO:0000256" key="4">
    <source>
        <dbReference type="ARBA" id="ARBA00022679"/>
    </source>
</evidence>
<dbReference type="FunFam" id="3.40.50.970:FF:000005">
    <property type="entry name" value="1-deoxy-D-xylulose-5-phosphate synthase"/>
    <property type="match status" value="1"/>
</dbReference>
<gene>
    <name evidence="10 12" type="primary">dxs</name>
    <name evidence="12" type="ORF">EAL2_c12040</name>
</gene>
<evidence type="ECO:0000256" key="1">
    <source>
        <dbReference type="ARBA" id="ARBA00004980"/>
    </source>
</evidence>
<dbReference type="GO" id="GO:0008661">
    <property type="term" value="F:1-deoxy-D-xylulose-5-phosphate synthase activity"/>
    <property type="evidence" value="ECO:0007669"/>
    <property type="project" value="UniProtKB-UniRule"/>
</dbReference>
<dbReference type="Gene3D" id="3.40.50.920">
    <property type="match status" value="1"/>
</dbReference>
<dbReference type="Pfam" id="PF02780">
    <property type="entry name" value="Transketolase_C"/>
    <property type="match status" value="1"/>
</dbReference>
<organism evidence="12 13">
    <name type="scientific">Peptoclostridium acidaminophilum DSM 3953</name>
    <dbReference type="NCBI Taxonomy" id="1286171"/>
    <lineage>
        <taxon>Bacteria</taxon>
        <taxon>Bacillati</taxon>
        <taxon>Bacillota</taxon>
        <taxon>Clostridia</taxon>
        <taxon>Peptostreptococcales</taxon>
        <taxon>Peptoclostridiaceae</taxon>
        <taxon>Peptoclostridium</taxon>
    </lineage>
</organism>
<keyword evidence="9 10" id="KW-0414">Isoprene biosynthesis</keyword>
<evidence type="ECO:0000313" key="13">
    <source>
        <dbReference type="Proteomes" id="UP000019591"/>
    </source>
</evidence>
<feature type="binding site" evidence="10">
    <location>
        <position position="175"/>
    </location>
    <ligand>
        <name>thiamine diphosphate</name>
        <dbReference type="ChEBI" id="CHEBI:58937"/>
    </ligand>
</feature>
<keyword evidence="8 10" id="KW-0786">Thiamine pyrophosphate</keyword>
<keyword evidence="13" id="KW-1185">Reference proteome</keyword>
<reference evidence="12 13" key="1">
    <citation type="journal article" date="2014" name="Genome Announc.">
        <title>Complete Genome Sequence of Amino Acid-Utilizing Eubacterium acidaminophilum al-2 (DSM 3953).</title>
        <authorList>
            <person name="Poehlein A."/>
            <person name="Andreesen J.R."/>
            <person name="Daniel R."/>
        </authorList>
    </citation>
    <scope>NUCLEOTIDE SEQUENCE [LARGE SCALE GENOMIC DNA]</scope>
    <source>
        <strain evidence="12 13">DSM 3953</strain>
    </source>
</reference>